<evidence type="ECO:0000313" key="1">
    <source>
        <dbReference type="EMBL" id="TEB27906.1"/>
    </source>
</evidence>
<dbReference type="EMBL" id="QPFP01000036">
    <property type="protein sequence ID" value="TEB27906.1"/>
    <property type="molecule type" value="Genomic_DNA"/>
</dbReference>
<proteinExistence type="predicted"/>
<dbReference type="OrthoDB" id="3256525at2759"/>
<organism evidence="1 2">
    <name type="scientific">Coprinellus micaceus</name>
    <name type="common">Glistening ink-cap mushroom</name>
    <name type="synonym">Coprinus micaceus</name>
    <dbReference type="NCBI Taxonomy" id="71717"/>
    <lineage>
        <taxon>Eukaryota</taxon>
        <taxon>Fungi</taxon>
        <taxon>Dikarya</taxon>
        <taxon>Basidiomycota</taxon>
        <taxon>Agaricomycotina</taxon>
        <taxon>Agaricomycetes</taxon>
        <taxon>Agaricomycetidae</taxon>
        <taxon>Agaricales</taxon>
        <taxon>Agaricineae</taxon>
        <taxon>Psathyrellaceae</taxon>
        <taxon>Coprinellus</taxon>
    </lineage>
</organism>
<dbReference type="Proteomes" id="UP000298030">
    <property type="component" value="Unassembled WGS sequence"/>
</dbReference>
<evidence type="ECO:0000313" key="2">
    <source>
        <dbReference type="Proteomes" id="UP000298030"/>
    </source>
</evidence>
<keyword evidence="2" id="KW-1185">Reference proteome</keyword>
<reference evidence="1 2" key="1">
    <citation type="journal article" date="2019" name="Nat. Ecol. Evol.">
        <title>Megaphylogeny resolves global patterns of mushroom evolution.</title>
        <authorList>
            <person name="Varga T."/>
            <person name="Krizsan K."/>
            <person name="Foldi C."/>
            <person name="Dima B."/>
            <person name="Sanchez-Garcia M."/>
            <person name="Sanchez-Ramirez S."/>
            <person name="Szollosi G.J."/>
            <person name="Szarkandi J.G."/>
            <person name="Papp V."/>
            <person name="Albert L."/>
            <person name="Andreopoulos W."/>
            <person name="Angelini C."/>
            <person name="Antonin V."/>
            <person name="Barry K.W."/>
            <person name="Bougher N.L."/>
            <person name="Buchanan P."/>
            <person name="Buyck B."/>
            <person name="Bense V."/>
            <person name="Catcheside P."/>
            <person name="Chovatia M."/>
            <person name="Cooper J."/>
            <person name="Damon W."/>
            <person name="Desjardin D."/>
            <person name="Finy P."/>
            <person name="Geml J."/>
            <person name="Haridas S."/>
            <person name="Hughes K."/>
            <person name="Justo A."/>
            <person name="Karasinski D."/>
            <person name="Kautmanova I."/>
            <person name="Kiss B."/>
            <person name="Kocsube S."/>
            <person name="Kotiranta H."/>
            <person name="LaButti K.M."/>
            <person name="Lechner B.E."/>
            <person name="Liimatainen K."/>
            <person name="Lipzen A."/>
            <person name="Lukacs Z."/>
            <person name="Mihaltcheva S."/>
            <person name="Morgado L.N."/>
            <person name="Niskanen T."/>
            <person name="Noordeloos M.E."/>
            <person name="Ohm R.A."/>
            <person name="Ortiz-Santana B."/>
            <person name="Ovrebo C."/>
            <person name="Racz N."/>
            <person name="Riley R."/>
            <person name="Savchenko A."/>
            <person name="Shiryaev A."/>
            <person name="Soop K."/>
            <person name="Spirin V."/>
            <person name="Szebenyi C."/>
            <person name="Tomsovsky M."/>
            <person name="Tulloss R.E."/>
            <person name="Uehling J."/>
            <person name="Grigoriev I.V."/>
            <person name="Vagvolgyi C."/>
            <person name="Papp T."/>
            <person name="Martin F.M."/>
            <person name="Miettinen O."/>
            <person name="Hibbett D.S."/>
            <person name="Nagy L.G."/>
        </authorList>
    </citation>
    <scope>NUCLEOTIDE SEQUENCE [LARGE SCALE GENOMIC DNA]</scope>
    <source>
        <strain evidence="1 2">FP101781</strain>
    </source>
</reference>
<accession>A0A4Y7T165</accession>
<comment type="caution">
    <text evidence="1">The sequence shown here is derived from an EMBL/GenBank/DDBJ whole genome shotgun (WGS) entry which is preliminary data.</text>
</comment>
<protein>
    <submittedName>
        <fullName evidence="1">Uncharacterized protein</fullName>
    </submittedName>
</protein>
<name>A0A4Y7T165_COPMI</name>
<dbReference type="AlphaFoldDB" id="A0A4Y7T165"/>
<sequence length="211" mass="24510">MTESFTPHLPLEIWFQIFRSARDDRSSSLERFKLGPNEGYSRWDETKEYKDTLVRVLRMKWPVSYIQATKLALVKTCRDWNHFATLLLYEHVTLSTIQQCELLFQTLTCEAYSQTLGIAGASSGYDYLRRLVSRLDLYWSDQERALELTARLCSFLPGPHASVVSLVLRNGDEPSTLFNSLPPHVHHLFWLCYRYGSIRDPEIPLSSFSHS</sequence>
<gene>
    <name evidence="1" type="ORF">FA13DRAFT_1736083</name>
</gene>